<comment type="caution">
    <text evidence="1">The sequence shown here is derived from an EMBL/GenBank/DDBJ whole genome shotgun (WGS) entry which is preliminary data.</text>
</comment>
<organism evidence="1 2">
    <name type="scientific">Chaenocephalus aceratus</name>
    <name type="common">Blackfin icefish</name>
    <name type="synonym">Chaenichthys aceratus</name>
    <dbReference type="NCBI Taxonomy" id="36190"/>
    <lineage>
        <taxon>Eukaryota</taxon>
        <taxon>Metazoa</taxon>
        <taxon>Chordata</taxon>
        <taxon>Craniata</taxon>
        <taxon>Vertebrata</taxon>
        <taxon>Euteleostomi</taxon>
        <taxon>Actinopterygii</taxon>
        <taxon>Neopterygii</taxon>
        <taxon>Teleostei</taxon>
        <taxon>Neoteleostei</taxon>
        <taxon>Acanthomorphata</taxon>
        <taxon>Eupercaria</taxon>
        <taxon>Perciformes</taxon>
        <taxon>Notothenioidei</taxon>
        <taxon>Channichthyidae</taxon>
        <taxon>Chaenocephalus</taxon>
    </lineage>
</organism>
<dbReference type="EMBL" id="CM043792">
    <property type="protein sequence ID" value="KAI4821992.1"/>
    <property type="molecule type" value="Genomic_DNA"/>
</dbReference>
<sequence length="99" mass="10928">MIPNVNCIVQTRIRLCEGCPVVGAYLNMVVVSLVCKLCLVFCTFSLKNILVLFNFFCFCYAKPSRDLFPLMEVSFPGVVGQRGLSVMGCQTSGANLYTD</sequence>
<evidence type="ECO:0000313" key="2">
    <source>
        <dbReference type="Proteomes" id="UP001057452"/>
    </source>
</evidence>
<protein>
    <submittedName>
        <fullName evidence="1">Uncharacterized protein</fullName>
    </submittedName>
</protein>
<gene>
    <name evidence="1" type="ORF">KUCAC02_007560</name>
</gene>
<reference evidence="1" key="1">
    <citation type="submission" date="2022-05" db="EMBL/GenBank/DDBJ databases">
        <title>Chromosome-level genome of Chaenocephalus aceratus.</title>
        <authorList>
            <person name="Park H."/>
        </authorList>
    </citation>
    <scope>NUCLEOTIDE SEQUENCE</scope>
    <source>
        <strain evidence="1">KU_202001</strain>
    </source>
</reference>
<dbReference type="Proteomes" id="UP001057452">
    <property type="component" value="Chromosome 8"/>
</dbReference>
<name>A0ACB9X6I0_CHAAC</name>
<proteinExistence type="predicted"/>
<evidence type="ECO:0000313" key="1">
    <source>
        <dbReference type="EMBL" id="KAI4821992.1"/>
    </source>
</evidence>
<accession>A0ACB9X6I0</accession>
<keyword evidence="2" id="KW-1185">Reference proteome</keyword>